<evidence type="ECO:0000313" key="1">
    <source>
        <dbReference type="EMBL" id="SDV49090.1"/>
    </source>
</evidence>
<reference evidence="2" key="1">
    <citation type="submission" date="2016-09" db="EMBL/GenBank/DDBJ databases">
        <authorList>
            <person name="Varghese N."/>
            <person name="Submissions S."/>
        </authorList>
    </citation>
    <scope>NUCLEOTIDE SEQUENCE [LARGE SCALE GENOMIC DNA]</scope>
    <source>
        <strain evidence="2">JS23</strain>
    </source>
</reference>
<evidence type="ECO:0000313" key="2">
    <source>
        <dbReference type="Proteomes" id="UP000243719"/>
    </source>
</evidence>
<protein>
    <submittedName>
        <fullName evidence="1">Uncharacterized protein</fullName>
    </submittedName>
</protein>
<dbReference type="Proteomes" id="UP000243719">
    <property type="component" value="Unassembled WGS sequence"/>
</dbReference>
<name>A0A1H2PQL2_9BURK</name>
<gene>
    <name evidence="1" type="ORF">SAMN05216551_10759</name>
</gene>
<keyword evidence="2" id="KW-1185">Reference proteome</keyword>
<organism evidence="1 2">
    <name type="scientific">Chitinasiproducens palmae</name>
    <dbReference type="NCBI Taxonomy" id="1770053"/>
    <lineage>
        <taxon>Bacteria</taxon>
        <taxon>Pseudomonadati</taxon>
        <taxon>Pseudomonadota</taxon>
        <taxon>Betaproteobacteria</taxon>
        <taxon>Burkholderiales</taxon>
        <taxon>Burkholderiaceae</taxon>
        <taxon>Chitinasiproducens</taxon>
    </lineage>
</organism>
<dbReference type="AlphaFoldDB" id="A0A1H2PQL2"/>
<dbReference type="EMBL" id="FNLO01000007">
    <property type="protein sequence ID" value="SDV49090.1"/>
    <property type="molecule type" value="Genomic_DNA"/>
</dbReference>
<sequence length="64" mass="7191">MVGLFIRDRVWTAARSIDLKQSQTYMTADESTRASSIEPSADWIGAISSWLDAGKTRPAYWLVL</sequence>
<accession>A0A1H2PQL2</accession>
<proteinExistence type="predicted"/>